<keyword evidence="1" id="KW-0812">Transmembrane</keyword>
<proteinExistence type="predicted"/>
<gene>
    <name evidence="2" type="ORF">BBD41_18120</name>
</gene>
<feature type="transmembrane region" description="Helical" evidence="1">
    <location>
        <begin position="54"/>
        <end position="74"/>
    </location>
</feature>
<reference evidence="2" key="1">
    <citation type="submission" date="2016-08" db="EMBL/GenBank/DDBJ databases">
        <title>Complete Genome Seqeunce of Paenibacillus sp. nov. IHBB 9852 from high altitute lake of Indian trans-Himalayas.</title>
        <authorList>
            <person name="Kiran S."/>
            <person name="Swarnkar M.K."/>
            <person name="Rana A."/>
            <person name="Tewari R."/>
            <person name="Gulati A."/>
        </authorList>
    </citation>
    <scope>NUCLEOTIDE SEQUENCE [LARGE SCALE GENOMIC DNA]</scope>
    <source>
        <strain evidence="2">IHBB 9852</strain>
    </source>
</reference>
<feature type="transmembrane region" description="Helical" evidence="1">
    <location>
        <begin position="229"/>
        <end position="246"/>
    </location>
</feature>
<feature type="transmembrane region" description="Helical" evidence="1">
    <location>
        <begin position="167"/>
        <end position="192"/>
    </location>
</feature>
<protein>
    <submittedName>
        <fullName evidence="2">Uncharacterized protein</fullName>
    </submittedName>
</protein>
<dbReference type="AlphaFoldDB" id="A0A1B2E2W6"/>
<sequence>MYRWWRHAVLECRLLFGNPVFASLPVIYAILFAMNMLNSGGGTEQNLYTMAYKFHMLGHTMTLGPAMLIGILTMRRDVLRRSFEWNHSLPVSFLTLLSSKYAVSLLYLTLFTLPTAFIFYTISISQGIDGGIAMHYTMQFAVQYEISYMVTLALAMVLGASIPNRIVYLIGFCAWMFGTFFMDIFVITQLGWYPAEVFHLNQFFIQSDTLQYENWSYALKSADISRSRWFVLAFTWLLLSVSLLLLNRKRPTMHVRKIWAAAVASFLLASAVFIPYGSLWAERYDQLDRKLSDPSIALTDDPGPAKIFTVSSYDLELKRLPNDILRVTARLRIPAGELAGKSELPLTLNRFFTMERVRIQGSDASYRRRGEMLTISLPADRRQDIEAELVYFGSVMDYRTDYTQNDFGAFSFGDEVKLEGHMAWYPLPGHQHVYLKQDISSTPYITLARRYGIQRYSVGDMKLKVEGYSKPLYSSLEEVERGPGYQIFESKGIGQNASLYGGSFWTEVHRPDFKVRIVTTPYLEKWAEGLLRELKEKYDYFAAWIPEMSTDIDTILYLGHGIDWPNAEHSLILSSRAYTYYSSNLPGEWMNYMLFGDQPSYYGNYEHPEQDVRNKIGSLFWYVYYIDEKGLSDKQLRSAYGHLRSVQELLFKNGDGTDPQNKIGIGMARQVRRAMKEGKAEQVKKVLAHYYVHGLQFPDTYRYPAIKPEAPVTYDEWEKRWKQTVGE</sequence>
<feature type="transmembrane region" description="Helical" evidence="1">
    <location>
        <begin position="258"/>
        <end position="281"/>
    </location>
</feature>
<evidence type="ECO:0000256" key="1">
    <source>
        <dbReference type="SAM" id="Phobius"/>
    </source>
</evidence>
<dbReference type="RefSeq" id="WP_099478406.1">
    <property type="nucleotide sequence ID" value="NZ_CP016809.1"/>
</dbReference>
<dbReference type="KEGG" id="pib:BBD41_18120"/>
<dbReference type="GeneID" id="48310183"/>
<name>A0A1B2E2W6_9BACL</name>
<keyword evidence="1" id="KW-0472">Membrane</keyword>
<accession>A0A1B2E2W6</accession>
<feature type="transmembrane region" description="Helical" evidence="1">
    <location>
        <begin position="142"/>
        <end position="160"/>
    </location>
</feature>
<dbReference type="EMBL" id="CP016809">
    <property type="protein sequence ID" value="ANY74336.1"/>
    <property type="molecule type" value="Genomic_DNA"/>
</dbReference>
<feature type="transmembrane region" description="Helical" evidence="1">
    <location>
        <begin position="12"/>
        <end position="34"/>
    </location>
</feature>
<organism evidence="2">
    <name type="scientific">Paenibacillus ihbetae</name>
    <dbReference type="NCBI Taxonomy" id="1870820"/>
    <lineage>
        <taxon>Bacteria</taxon>
        <taxon>Bacillati</taxon>
        <taxon>Bacillota</taxon>
        <taxon>Bacilli</taxon>
        <taxon>Bacillales</taxon>
        <taxon>Paenibacillaceae</taxon>
        <taxon>Paenibacillus</taxon>
    </lineage>
</organism>
<evidence type="ECO:0000313" key="2">
    <source>
        <dbReference type="EMBL" id="ANY74336.1"/>
    </source>
</evidence>
<feature type="transmembrane region" description="Helical" evidence="1">
    <location>
        <begin position="101"/>
        <end position="122"/>
    </location>
</feature>
<keyword evidence="1" id="KW-1133">Transmembrane helix</keyword>